<dbReference type="Ensembl" id="ENSPCET00000011050.1">
    <property type="protein sequence ID" value="ENSPCEP00000010693.1"/>
    <property type="gene ID" value="ENSPCEG00000008474.1"/>
</dbReference>
<dbReference type="GO" id="GO:0007189">
    <property type="term" value="P:adenylate cyclase-activating G protein-coupled receptor signaling pathway"/>
    <property type="evidence" value="ECO:0007669"/>
    <property type="project" value="TreeGrafter"/>
</dbReference>
<dbReference type="PANTHER" id="PTHR23414">
    <property type="entry name" value="ADRENOMEDULLIN, ADM"/>
    <property type="match status" value="1"/>
</dbReference>
<dbReference type="GO" id="GO:0005179">
    <property type="term" value="F:hormone activity"/>
    <property type="evidence" value="ECO:0007669"/>
    <property type="project" value="InterPro"/>
</dbReference>
<dbReference type="GO" id="GO:0010460">
    <property type="term" value="P:positive regulation of heart rate"/>
    <property type="evidence" value="ECO:0007669"/>
    <property type="project" value="TreeGrafter"/>
</dbReference>
<dbReference type="Pfam" id="PF00214">
    <property type="entry name" value="Calc_CGRP_IAPP"/>
    <property type="match status" value="1"/>
</dbReference>
<evidence type="ECO:0000313" key="8">
    <source>
        <dbReference type="Ensembl" id="ENSPCEP00000010693.1"/>
    </source>
</evidence>
<organism evidence="8 9">
    <name type="scientific">Pelusios castaneus</name>
    <name type="common">West African mud turtle</name>
    <dbReference type="NCBI Taxonomy" id="367368"/>
    <lineage>
        <taxon>Eukaryota</taxon>
        <taxon>Metazoa</taxon>
        <taxon>Chordata</taxon>
        <taxon>Craniata</taxon>
        <taxon>Vertebrata</taxon>
        <taxon>Euteleostomi</taxon>
        <taxon>Archelosauria</taxon>
        <taxon>Testudinata</taxon>
        <taxon>Testudines</taxon>
        <taxon>Pleurodira</taxon>
        <taxon>Pelomedusidae</taxon>
        <taxon>Pelusios</taxon>
    </lineage>
</organism>
<evidence type="ECO:0000256" key="3">
    <source>
        <dbReference type="ARBA" id="ARBA00022525"/>
    </source>
</evidence>
<evidence type="ECO:0000256" key="6">
    <source>
        <dbReference type="SAM" id="MobiDB-lite"/>
    </source>
</evidence>
<comment type="similarity">
    <text evidence="2">Belongs to the adrenomedullin family.</text>
</comment>
<dbReference type="InterPro" id="IPR021116">
    <property type="entry name" value="Calcitonin/adrenomedullin"/>
</dbReference>
<evidence type="ECO:0000256" key="4">
    <source>
        <dbReference type="ARBA" id="ARBA00022729"/>
    </source>
</evidence>
<sequence length="198" mass="21350">MAPLGLISLLMLTLAVLGRAGRQCRGVLVPPPTVGLGRKGWAQLLLHQSSDGPRSLGSLIPGSQPSVLTTSPHSLSWQDSEPRSPDSLSLSAPHSSRHRTPRQLSPQPSGRGCQLGTCQTHNLFNWLYHIGARDVKDDSQKDMADPLGYGRRRRWPTPTPCCPPTVSGCCCIMPPHTHKGAASPRSYQDGQTKHCGRG</sequence>
<keyword evidence="4 7" id="KW-0732">Signal</keyword>
<proteinExistence type="inferred from homology"/>
<name>A0A8C8RWD4_9SAUR</name>
<feature type="signal peptide" evidence="7">
    <location>
        <begin position="1"/>
        <end position="20"/>
    </location>
</feature>
<evidence type="ECO:0000256" key="1">
    <source>
        <dbReference type="ARBA" id="ARBA00004613"/>
    </source>
</evidence>
<evidence type="ECO:0000313" key="9">
    <source>
        <dbReference type="Proteomes" id="UP000694393"/>
    </source>
</evidence>
<evidence type="ECO:0000256" key="5">
    <source>
        <dbReference type="ARBA" id="ARBA00023157"/>
    </source>
</evidence>
<feature type="region of interest" description="Disordered" evidence="6">
    <location>
        <begin position="55"/>
        <end position="112"/>
    </location>
</feature>
<dbReference type="InterPro" id="IPR051665">
    <property type="entry name" value="Adrenomedullin-reg_peptide"/>
</dbReference>
<evidence type="ECO:0000256" key="7">
    <source>
        <dbReference type="SAM" id="SignalP"/>
    </source>
</evidence>
<dbReference type="AlphaFoldDB" id="A0A8C8RWD4"/>
<keyword evidence="3" id="KW-0964">Secreted</keyword>
<keyword evidence="5" id="KW-1015">Disulfide bond</keyword>
<reference evidence="8" key="2">
    <citation type="submission" date="2025-09" db="UniProtKB">
        <authorList>
            <consortium name="Ensembl"/>
        </authorList>
    </citation>
    <scope>IDENTIFICATION</scope>
</reference>
<feature type="compositionally biased region" description="Polar residues" evidence="6">
    <location>
        <begin position="61"/>
        <end position="79"/>
    </location>
</feature>
<reference evidence="8" key="1">
    <citation type="submission" date="2025-08" db="UniProtKB">
        <authorList>
            <consortium name="Ensembl"/>
        </authorList>
    </citation>
    <scope>IDENTIFICATION</scope>
</reference>
<dbReference type="GO" id="GO:0005576">
    <property type="term" value="C:extracellular region"/>
    <property type="evidence" value="ECO:0007669"/>
    <property type="project" value="UniProtKB-SubCell"/>
</dbReference>
<dbReference type="GO" id="GO:0003073">
    <property type="term" value="P:regulation of systemic arterial blood pressure"/>
    <property type="evidence" value="ECO:0007669"/>
    <property type="project" value="TreeGrafter"/>
</dbReference>
<dbReference type="Proteomes" id="UP000694393">
    <property type="component" value="Unplaced"/>
</dbReference>
<accession>A0A8C8RWD4</accession>
<keyword evidence="9" id="KW-1185">Reference proteome</keyword>
<feature type="region of interest" description="Disordered" evidence="6">
    <location>
        <begin position="179"/>
        <end position="198"/>
    </location>
</feature>
<dbReference type="PANTHER" id="PTHR23414:SF6">
    <property type="entry name" value="ADRENOMEDULLIN-5-LIKE PROTEIN-RELATED"/>
    <property type="match status" value="1"/>
</dbReference>
<protein>
    <submittedName>
        <fullName evidence="8">Uncharacterized protein</fullName>
    </submittedName>
</protein>
<feature type="chain" id="PRO_5034344542" evidence="7">
    <location>
        <begin position="21"/>
        <end position="198"/>
    </location>
</feature>
<evidence type="ECO:0000256" key="2">
    <source>
        <dbReference type="ARBA" id="ARBA00010575"/>
    </source>
</evidence>
<comment type="subcellular location">
    <subcellularLocation>
        <location evidence="1">Secreted</location>
    </subcellularLocation>
</comment>